<proteinExistence type="predicted"/>
<reference evidence="1" key="1">
    <citation type="journal article" date="2015" name="Nature">
        <title>Complex archaea that bridge the gap between prokaryotes and eukaryotes.</title>
        <authorList>
            <person name="Spang A."/>
            <person name="Saw J.H."/>
            <person name="Jorgensen S.L."/>
            <person name="Zaremba-Niedzwiedzka K."/>
            <person name="Martijn J."/>
            <person name="Lind A.E."/>
            <person name="van Eijk R."/>
            <person name="Schleper C."/>
            <person name="Guy L."/>
            <person name="Ettema T.J."/>
        </authorList>
    </citation>
    <scope>NUCLEOTIDE SEQUENCE</scope>
</reference>
<dbReference type="EMBL" id="LAZR01006052">
    <property type="protein sequence ID" value="KKM95117.1"/>
    <property type="molecule type" value="Genomic_DNA"/>
</dbReference>
<protein>
    <submittedName>
        <fullName evidence="1">Uncharacterized protein</fullName>
    </submittedName>
</protein>
<dbReference type="AlphaFoldDB" id="A0A0F9PPK6"/>
<organism evidence="1">
    <name type="scientific">marine sediment metagenome</name>
    <dbReference type="NCBI Taxonomy" id="412755"/>
    <lineage>
        <taxon>unclassified sequences</taxon>
        <taxon>metagenomes</taxon>
        <taxon>ecological metagenomes</taxon>
    </lineage>
</organism>
<gene>
    <name evidence="1" type="ORF">LCGC14_1191550</name>
</gene>
<evidence type="ECO:0000313" key="1">
    <source>
        <dbReference type="EMBL" id="KKM95117.1"/>
    </source>
</evidence>
<accession>A0A0F9PPK6</accession>
<name>A0A0F9PPK6_9ZZZZ</name>
<sequence length="54" mass="6415">MNELNPEKDNPCWGCEYRKTGEKDYMNVCLLDEKLECVREQAHSKPKDDKRGNR</sequence>
<comment type="caution">
    <text evidence="1">The sequence shown here is derived from an EMBL/GenBank/DDBJ whole genome shotgun (WGS) entry which is preliminary data.</text>
</comment>